<feature type="region of interest" description="Disordered" evidence="9">
    <location>
        <begin position="206"/>
        <end position="227"/>
    </location>
</feature>
<sequence>MNHHHHLLQQEIHNRSSGSSTSTSSTATTTATTATTATNSKNSSSSTSITSNCSNSINLHSLTPAERLTRADDLLSDILDCCLWSNNLANQISRRTIKFTSNYRRPRNLNINEIKSIIHSLQAGKIKNLSEASNQFKQLPAVVSYISNAEPARFSKHIGLYLQLFLPKCGVKFFETDRYHQLQSPSQFLSSRKKFASRELRDLLSSSDLSRPSSSSSSIASSFSSSAQINPTSDDSYQFLSNHSTHLAVFATRNYSPNDIIIGCEGSFADLTEEEDVKLRSNAQSTLDSISSNSHSTFNNNNHHTDFSHLVNSRGKFQVFCGPARFVNHDCNNNVELLREGFTIKFKVIKPIKSGHEILTSYGQNYFGDQNCECMCETCEKLSRGAYARESSNDSVQLIKTESDEPINSLLAINTDTTDLSSLLDSSETTSATNDSSLVEPTLNPSSLIKSCSDSNLRSSSNRRQRACRQEEDLSISQTNFISRFKFTSTIDLTLPVLNSSINPSPNFRIFDPPLLLEPKSSSVSQEQNPTAPLKRKTYWITTKQKQLGILPWESCPPPETQFKQPYSPITPSLLGPSRRHSTGPICIKKRKREAGVESEKKLPFKSYWVSTKEKELGIVPWQPKPMEMTTKTQLKPTTRTSRVSRKATENFIPINGVPIAPRGQRLSYKVYEEGTEEAKLLNTAIGRELLGFRPRSTNKKELNNHNSLKLPVEQKVGEDEKPLELVPNQPKKNRRKKSCLTMISKRKSLTQGKIDKRACDEGLPNSVGEKEKNQNGLDCKRISSSPLDELQVGDDDDDDEITYHLRPKSLGSTSIISGKQK</sequence>
<evidence type="ECO:0000259" key="10">
    <source>
        <dbReference type="PROSITE" id="PS50280"/>
    </source>
</evidence>
<feature type="compositionally biased region" description="Polar residues" evidence="9">
    <location>
        <begin position="811"/>
        <end position="822"/>
    </location>
</feature>
<evidence type="ECO:0000256" key="1">
    <source>
        <dbReference type="ARBA" id="ARBA00004123"/>
    </source>
</evidence>
<dbReference type="Gene3D" id="2.170.270.10">
    <property type="entry name" value="SET domain"/>
    <property type="match status" value="1"/>
</dbReference>
<keyword evidence="7" id="KW-0156">Chromatin regulator</keyword>
<feature type="region of interest" description="Disordered" evidence="9">
    <location>
        <begin position="425"/>
        <end position="447"/>
    </location>
</feature>
<evidence type="ECO:0000256" key="7">
    <source>
        <dbReference type="ARBA" id="ARBA00022853"/>
    </source>
</evidence>
<evidence type="ECO:0000256" key="9">
    <source>
        <dbReference type="SAM" id="MobiDB-lite"/>
    </source>
</evidence>
<dbReference type="InterPro" id="IPR046341">
    <property type="entry name" value="SET_dom_sf"/>
</dbReference>
<feature type="compositionally biased region" description="Acidic residues" evidence="9">
    <location>
        <begin position="792"/>
        <end position="801"/>
    </location>
</feature>
<dbReference type="PROSITE" id="PS50280">
    <property type="entry name" value="SET"/>
    <property type="match status" value="1"/>
</dbReference>
<dbReference type="GO" id="GO:0005634">
    <property type="term" value="C:nucleus"/>
    <property type="evidence" value="ECO:0007669"/>
    <property type="project" value="UniProtKB-SubCell"/>
</dbReference>
<evidence type="ECO:0000313" key="12">
    <source>
        <dbReference type="Proteomes" id="UP000765509"/>
    </source>
</evidence>
<feature type="region of interest" description="Disordered" evidence="9">
    <location>
        <begin position="1"/>
        <end position="51"/>
    </location>
</feature>
<comment type="subcellular location">
    <subcellularLocation>
        <location evidence="2">Chromosome</location>
    </subcellularLocation>
    <subcellularLocation>
        <location evidence="1">Nucleus</location>
    </subcellularLocation>
</comment>
<dbReference type="OrthoDB" id="6627536at2759"/>
<dbReference type="AlphaFoldDB" id="A0A9Q3CII6"/>
<dbReference type="GO" id="GO:0005694">
    <property type="term" value="C:chromosome"/>
    <property type="evidence" value="ECO:0007669"/>
    <property type="project" value="UniProtKB-SubCell"/>
</dbReference>
<name>A0A9Q3CII6_9BASI</name>
<keyword evidence="4" id="KW-0489">Methyltransferase</keyword>
<evidence type="ECO:0000256" key="2">
    <source>
        <dbReference type="ARBA" id="ARBA00004286"/>
    </source>
</evidence>
<feature type="compositionally biased region" description="Polar residues" evidence="9">
    <location>
        <begin position="432"/>
        <end position="447"/>
    </location>
</feature>
<evidence type="ECO:0000313" key="11">
    <source>
        <dbReference type="EMBL" id="MBW0483583.1"/>
    </source>
</evidence>
<dbReference type="Proteomes" id="UP000765509">
    <property type="component" value="Unassembled WGS sequence"/>
</dbReference>
<evidence type="ECO:0000256" key="8">
    <source>
        <dbReference type="ARBA" id="ARBA00023242"/>
    </source>
</evidence>
<proteinExistence type="predicted"/>
<evidence type="ECO:0000256" key="5">
    <source>
        <dbReference type="ARBA" id="ARBA00022679"/>
    </source>
</evidence>
<feature type="compositionally biased region" description="Low complexity" evidence="9">
    <location>
        <begin position="206"/>
        <end position="226"/>
    </location>
</feature>
<dbReference type="PANTHER" id="PTHR12977">
    <property type="entry name" value="SUPPRESSOR OF VARIEGATION 4-20-RELATED"/>
    <property type="match status" value="1"/>
</dbReference>
<feature type="compositionally biased region" description="Basic and acidic residues" evidence="9">
    <location>
        <begin position="769"/>
        <end position="782"/>
    </location>
</feature>
<feature type="region of interest" description="Disordered" evidence="9">
    <location>
        <begin position="759"/>
        <end position="822"/>
    </location>
</feature>
<gene>
    <name evidence="11" type="ORF">O181_023298</name>
</gene>
<feature type="domain" description="SET" evidence="10">
    <location>
        <begin position="225"/>
        <end position="363"/>
    </location>
</feature>
<keyword evidence="5" id="KW-0808">Transferase</keyword>
<keyword evidence="8" id="KW-0539">Nucleus</keyword>
<dbReference type="Gene3D" id="1.10.10.1700">
    <property type="entry name" value="Histone-lysine N-methyltransferase"/>
    <property type="match status" value="1"/>
</dbReference>
<dbReference type="GO" id="GO:0032259">
    <property type="term" value="P:methylation"/>
    <property type="evidence" value="ECO:0007669"/>
    <property type="project" value="UniProtKB-KW"/>
</dbReference>
<evidence type="ECO:0000256" key="4">
    <source>
        <dbReference type="ARBA" id="ARBA00022603"/>
    </source>
</evidence>
<dbReference type="InterPro" id="IPR041938">
    <property type="entry name" value="Hist-Lys_N-MTase_N"/>
</dbReference>
<protein>
    <recommendedName>
        <fullName evidence="10">SET domain-containing protein</fullName>
    </recommendedName>
</protein>
<accession>A0A9Q3CII6</accession>
<dbReference type="EMBL" id="AVOT02007293">
    <property type="protein sequence ID" value="MBW0483583.1"/>
    <property type="molecule type" value="Genomic_DNA"/>
</dbReference>
<dbReference type="Pfam" id="PF00856">
    <property type="entry name" value="SET"/>
    <property type="match status" value="1"/>
</dbReference>
<comment type="caution">
    <text evidence="11">The sequence shown here is derived from an EMBL/GenBank/DDBJ whole genome shotgun (WGS) entry which is preliminary data.</text>
</comment>
<organism evidence="11 12">
    <name type="scientific">Austropuccinia psidii MF-1</name>
    <dbReference type="NCBI Taxonomy" id="1389203"/>
    <lineage>
        <taxon>Eukaryota</taxon>
        <taxon>Fungi</taxon>
        <taxon>Dikarya</taxon>
        <taxon>Basidiomycota</taxon>
        <taxon>Pucciniomycotina</taxon>
        <taxon>Pucciniomycetes</taxon>
        <taxon>Pucciniales</taxon>
        <taxon>Sphaerophragmiaceae</taxon>
        <taxon>Austropuccinia</taxon>
    </lineage>
</organism>
<evidence type="ECO:0000256" key="6">
    <source>
        <dbReference type="ARBA" id="ARBA00022691"/>
    </source>
</evidence>
<keyword evidence="12" id="KW-1185">Reference proteome</keyword>
<feature type="compositionally biased region" description="Low complexity" evidence="9">
    <location>
        <begin position="16"/>
        <end position="51"/>
    </location>
</feature>
<dbReference type="GO" id="GO:0042799">
    <property type="term" value="F:histone H4K20 methyltransferase activity"/>
    <property type="evidence" value="ECO:0007669"/>
    <property type="project" value="TreeGrafter"/>
</dbReference>
<evidence type="ECO:0000256" key="3">
    <source>
        <dbReference type="ARBA" id="ARBA00022454"/>
    </source>
</evidence>
<feature type="region of interest" description="Disordered" evidence="9">
    <location>
        <begin position="697"/>
        <end position="739"/>
    </location>
</feature>
<dbReference type="InterPro" id="IPR039977">
    <property type="entry name" value="Suv4-20/Set9"/>
</dbReference>
<reference evidence="11" key="1">
    <citation type="submission" date="2021-03" db="EMBL/GenBank/DDBJ databases">
        <title>Draft genome sequence of rust myrtle Austropuccinia psidii MF-1, a brazilian biotype.</title>
        <authorList>
            <person name="Quecine M.C."/>
            <person name="Pachon D.M.R."/>
            <person name="Bonatelli M.L."/>
            <person name="Correr F.H."/>
            <person name="Franceschini L.M."/>
            <person name="Leite T.F."/>
            <person name="Margarido G.R.A."/>
            <person name="Almeida C.A."/>
            <person name="Ferrarezi J.A."/>
            <person name="Labate C.A."/>
        </authorList>
    </citation>
    <scope>NUCLEOTIDE SEQUENCE</scope>
    <source>
        <strain evidence="11">MF-1</strain>
    </source>
</reference>
<dbReference type="PANTHER" id="PTHR12977:SF4">
    <property type="entry name" value="HISTONE-LYSINE N-METHYLTRANSFERASE KMT5B"/>
    <property type="match status" value="1"/>
</dbReference>
<dbReference type="InterPro" id="IPR001214">
    <property type="entry name" value="SET_dom"/>
</dbReference>
<keyword evidence="6" id="KW-0949">S-adenosyl-L-methionine</keyword>
<dbReference type="SUPFAM" id="SSF82199">
    <property type="entry name" value="SET domain"/>
    <property type="match status" value="1"/>
</dbReference>
<keyword evidence="3" id="KW-0158">Chromosome</keyword>